<name>A0A9Q1QNX6_9CARY</name>
<dbReference type="Proteomes" id="UP001153076">
    <property type="component" value="Unassembled WGS sequence"/>
</dbReference>
<dbReference type="EMBL" id="JAKOGI010000024">
    <property type="protein sequence ID" value="KAJ8449202.1"/>
    <property type="molecule type" value="Genomic_DNA"/>
</dbReference>
<reference evidence="2" key="1">
    <citation type="submission" date="2022-04" db="EMBL/GenBank/DDBJ databases">
        <title>Carnegiea gigantea Genome sequencing and assembly v2.</title>
        <authorList>
            <person name="Copetti D."/>
            <person name="Sanderson M.J."/>
            <person name="Burquez A."/>
            <person name="Wojciechowski M.F."/>
        </authorList>
    </citation>
    <scope>NUCLEOTIDE SEQUENCE</scope>
    <source>
        <strain evidence="2">SGP5-SGP5p</strain>
        <tissue evidence="2">Aerial part</tissue>
    </source>
</reference>
<evidence type="ECO:0000313" key="2">
    <source>
        <dbReference type="EMBL" id="KAJ8449202.1"/>
    </source>
</evidence>
<feature type="region of interest" description="Disordered" evidence="1">
    <location>
        <begin position="326"/>
        <end position="346"/>
    </location>
</feature>
<evidence type="ECO:0000313" key="3">
    <source>
        <dbReference type="Proteomes" id="UP001153076"/>
    </source>
</evidence>
<accession>A0A9Q1QNX6</accession>
<gene>
    <name evidence="2" type="ORF">Cgig2_027204</name>
</gene>
<evidence type="ECO:0000256" key="1">
    <source>
        <dbReference type="SAM" id="MobiDB-lite"/>
    </source>
</evidence>
<comment type="caution">
    <text evidence="2">The sequence shown here is derived from an EMBL/GenBank/DDBJ whole genome shotgun (WGS) entry which is preliminary data.</text>
</comment>
<sequence>MAFSCFLGTKAIGEYVTRHFAWDRRGVAFPPLPLLKDFQALCPSFELAVAEEAAEYYELPELPQVIFYAMLLNEAERLGVLQGRALRSLESARIELRWSTFESWVWLYGDRIFEARFCPKVGSGESSGTSRHEEGSEVELKDEDLAIEKAASPLDGGLAMRLLGIYLISSSPNSSSINTTSFSHIGYSSIHFSRGSGTKYRGAISTPVFLVSMAFSPTYNAREMANYVRSPSFGARGALRICFAPFPKAFMPYAHTFRYPTWWPTLSSVTFYAMLLNKAVELGVVHDFMAKSMKSSLVGLRWSTFKVWMGCVNHRSADEVEVRGCLDGQEEGSRSNGPLAPSSDEE</sequence>
<keyword evidence="3" id="KW-1185">Reference proteome</keyword>
<protein>
    <submittedName>
        <fullName evidence="2">Uncharacterized protein</fullName>
    </submittedName>
</protein>
<proteinExistence type="predicted"/>
<dbReference type="AlphaFoldDB" id="A0A9Q1QNX6"/>
<organism evidence="2 3">
    <name type="scientific">Carnegiea gigantea</name>
    <dbReference type="NCBI Taxonomy" id="171969"/>
    <lineage>
        <taxon>Eukaryota</taxon>
        <taxon>Viridiplantae</taxon>
        <taxon>Streptophyta</taxon>
        <taxon>Embryophyta</taxon>
        <taxon>Tracheophyta</taxon>
        <taxon>Spermatophyta</taxon>
        <taxon>Magnoliopsida</taxon>
        <taxon>eudicotyledons</taxon>
        <taxon>Gunneridae</taxon>
        <taxon>Pentapetalae</taxon>
        <taxon>Caryophyllales</taxon>
        <taxon>Cactineae</taxon>
        <taxon>Cactaceae</taxon>
        <taxon>Cactoideae</taxon>
        <taxon>Echinocereeae</taxon>
        <taxon>Carnegiea</taxon>
    </lineage>
</organism>